<dbReference type="EMBL" id="QGGP01000002">
    <property type="protein sequence ID" value="PWK19958.1"/>
    <property type="molecule type" value="Genomic_DNA"/>
</dbReference>
<comment type="function">
    <text evidence="8">Involved in peptidoglycan biosynthesis. Transports lipid-linked peptidoglycan precursors from the inner to the outer leaflet of the cytoplasmic membrane.</text>
</comment>
<dbReference type="Proteomes" id="UP000245430">
    <property type="component" value="Unassembled WGS sequence"/>
</dbReference>
<dbReference type="GO" id="GO:0009252">
    <property type="term" value="P:peptidoglycan biosynthetic process"/>
    <property type="evidence" value="ECO:0007669"/>
    <property type="project" value="UniProtKB-KW"/>
</dbReference>
<comment type="caution">
    <text evidence="11">The sequence shown here is derived from an EMBL/GenBank/DDBJ whole genome shotgun (WGS) entry which is preliminary data.</text>
</comment>
<reference evidence="11 12" key="1">
    <citation type="submission" date="2018-05" db="EMBL/GenBank/DDBJ databases">
        <title>Genomic Encyclopedia of Archaeal and Bacterial Type Strains, Phase II (KMG-II): from individual species to whole genera.</title>
        <authorList>
            <person name="Goeker M."/>
        </authorList>
    </citation>
    <scope>NUCLEOTIDE SEQUENCE [LARGE SCALE GENOMIC DNA]</scope>
    <source>
        <strain evidence="11 12">DSM 22637</strain>
    </source>
</reference>
<dbReference type="OrthoDB" id="9786339at2"/>
<evidence type="ECO:0000256" key="10">
    <source>
        <dbReference type="SAM" id="Phobius"/>
    </source>
</evidence>
<evidence type="ECO:0000256" key="3">
    <source>
        <dbReference type="ARBA" id="ARBA00022692"/>
    </source>
</evidence>
<evidence type="ECO:0000256" key="9">
    <source>
        <dbReference type="ARBA" id="ARBA00061532"/>
    </source>
</evidence>
<feature type="transmembrane region" description="Helical" evidence="10">
    <location>
        <begin position="318"/>
        <end position="336"/>
    </location>
</feature>
<dbReference type="PRINTS" id="PR01806">
    <property type="entry name" value="VIRFACTRMVIN"/>
</dbReference>
<keyword evidence="2" id="KW-1003">Cell membrane</keyword>
<sequence length="443" mass="49993">MKVKKYIASLIHSLRKNPTVINIVAVASITFIVKGFGFYKEIVVASNFGLSELLDTFLIATLVPGFIYQVFLGAFKSVFIPNYIIEQKSGRPISSFQSTSFIITIGTTIFFMILAYLFTNTFLELFFPNHSESYYNLIKVQFFYLLPCILFWGLSSLISGLLNIHDEFRYSTIYPVFTSIAILVLLLFFKNIFQEKVLAVAMLIGSILEFSFLIIVAKSKKIIKLTKPDFRADGTKMLFNQLPAKVSSGFLTGLIPITDQYFAAQLIVGSIAALNYALKIPAFFTGIAVLALARVLLPHFSKLTNNDRKSAFKQLNKILKFVFISLILIIIPIILFSDNIIELVFERNEFTSEDTIIVSGLQIVLLIGAPFYICGNILVQFLTSINKNKFMAYVSFGSMTLNIILDYIFLKIYGIYGIVLCTTTIYVVRSLVLFIYANKQKNL</sequence>
<comment type="similarity">
    <text evidence="9">Belongs to the MurJ/MviN family.</text>
</comment>
<keyword evidence="12" id="KW-1185">Reference proteome</keyword>
<feature type="transmembrane region" description="Helical" evidence="10">
    <location>
        <begin position="101"/>
        <end position="122"/>
    </location>
</feature>
<feature type="transmembrane region" description="Helical" evidence="10">
    <location>
        <begin position="174"/>
        <end position="193"/>
    </location>
</feature>
<evidence type="ECO:0000256" key="8">
    <source>
        <dbReference type="ARBA" id="ARBA00060041"/>
    </source>
</evidence>
<evidence type="ECO:0000256" key="7">
    <source>
        <dbReference type="ARBA" id="ARBA00023136"/>
    </source>
</evidence>
<feature type="transmembrane region" description="Helical" evidence="10">
    <location>
        <begin position="59"/>
        <end position="80"/>
    </location>
</feature>
<dbReference type="GO" id="GO:0008360">
    <property type="term" value="P:regulation of cell shape"/>
    <property type="evidence" value="ECO:0007669"/>
    <property type="project" value="UniProtKB-KW"/>
</dbReference>
<evidence type="ECO:0000313" key="11">
    <source>
        <dbReference type="EMBL" id="PWK19958.1"/>
    </source>
</evidence>
<keyword evidence="3 10" id="KW-0812">Transmembrane</keyword>
<dbReference type="GO" id="GO:0005886">
    <property type="term" value="C:plasma membrane"/>
    <property type="evidence" value="ECO:0007669"/>
    <property type="project" value="UniProtKB-SubCell"/>
</dbReference>
<feature type="transmembrane region" description="Helical" evidence="10">
    <location>
        <begin position="142"/>
        <end position="162"/>
    </location>
</feature>
<protein>
    <submittedName>
        <fullName evidence="11">Putative peptidoglycan lipid II flippase</fullName>
    </submittedName>
</protein>
<feature type="transmembrane region" description="Helical" evidence="10">
    <location>
        <begin position="390"/>
        <end position="409"/>
    </location>
</feature>
<keyword evidence="7 10" id="KW-0472">Membrane</keyword>
<evidence type="ECO:0000256" key="2">
    <source>
        <dbReference type="ARBA" id="ARBA00022475"/>
    </source>
</evidence>
<evidence type="ECO:0000256" key="6">
    <source>
        <dbReference type="ARBA" id="ARBA00022989"/>
    </source>
</evidence>
<dbReference type="AlphaFoldDB" id="A0A316DR54"/>
<evidence type="ECO:0000256" key="1">
    <source>
        <dbReference type="ARBA" id="ARBA00004651"/>
    </source>
</evidence>
<feature type="transmembrane region" description="Helical" evidence="10">
    <location>
        <begin position="277"/>
        <end position="297"/>
    </location>
</feature>
<gene>
    <name evidence="11" type="ORF">LX78_01308</name>
</gene>
<comment type="subcellular location">
    <subcellularLocation>
        <location evidence="1">Cell membrane</location>
        <topology evidence="1">Multi-pass membrane protein</topology>
    </subcellularLocation>
</comment>
<feature type="transmembrane region" description="Helical" evidence="10">
    <location>
        <begin position="199"/>
        <end position="217"/>
    </location>
</feature>
<dbReference type="InterPro" id="IPR004268">
    <property type="entry name" value="MurJ"/>
</dbReference>
<dbReference type="Pfam" id="PF03023">
    <property type="entry name" value="MurJ"/>
    <property type="match status" value="1"/>
</dbReference>
<feature type="transmembrane region" description="Helical" evidence="10">
    <location>
        <begin position="415"/>
        <end position="437"/>
    </location>
</feature>
<proteinExistence type="inferred from homology"/>
<name>A0A316DR54_9FLAO</name>
<keyword evidence="6 10" id="KW-1133">Transmembrane helix</keyword>
<feature type="transmembrane region" description="Helical" evidence="10">
    <location>
        <begin position="238"/>
        <end position="257"/>
    </location>
</feature>
<feature type="transmembrane region" description="Helical" evidence="10">
    <location>
        <begin position="356"/>
        <end position="378"/>
    </location>
</feature>
<evidence type="ECO:0000256" key="5">
    <source>
        <dbReference type="ARBA" id="ARBA00022984"/>
    </source>
</evidence>
<feature type="transmembrane region" description="Helical" evidence="10">
    <location>
        <begin position="20"/>
        <end position="39"/>
    </location>
</feature>
<evidence type="ECO:0000313" key="12">
    <source>
        <dbReference type="Proteomes" id="UP000245430"/>
    </source>
</evidence>
<evidence type="ECO:0000256" key="4">
    <source>
        <dbReference type="ARBA" id="ARBA00022960"/>
    </source>
</evidence>
<dbReference type="RefSeq" id="WP_109681820.1">
    <property type="nucleotide sequence ID" value="NZ_QGGP01000002.1"/>
</dbReference>
<dbReference type="PANTHER" id="PTHR43486">
    <property type="entry name" value="LIPID II FLIPPASE MURJ-RELATED"/>
    <property type="match status" value="1"/>
</dbReference>
<dbReference type="PANTHER" id="PTHR43486:SF1">
    <property type="entry name" value="LIPID II FLIPPASE MURJ-RELATED"/>
    <property type="match status" value="1"/>
</dbReference>
<accession>A0A316DR54</accession>
<keyword evidence="5" id="KW-0573">Peptidoglycan synthesis</keyword>
<organism evidence="11 12">
    <name type="scientific">Xanthomarina spongicola</name>
    <dbReference type="NCBI Taxonomy" id="570520"/>
    <lineage>
        <taxon>Bacteria</taxon>
        <taxon>Pseudomonadati</taxon>
        <taxon>Bacteroidota</taxon>
        <taxon>Flavobacteriia</taxon>
        <taxon>Flavobacteriales</taxon>
        <taxon>Flavobacteriaceae</taxon>
        <taxon>Xanthomarina</taxon>
    </lineage>
</organism>
<keyword evidence="4" id="KW-0133">Cell shape</keyword>